<gene>
    <name evidence="4" type="ORF">D1869_03760</name>
    <name evidence="3" type="ORF">HNQ62_002521</name>
</gene>
<dbReference type="InterPro" id="IPR036390">
    <property type="entry name" value="WH_DNA-bd_sf"/>
</dbReference>
<dbReference type="KEGG" id="soh:D1869_03760"/>
<proteinExistence type="predicted"/>
<evidence type="ECO:0000259" key="2">
    <source>
        <dbReference type="Pfam" id="PF14947"/>
    </source>
</evidence>
<dbReference type="InterPro" id="IPR036388">
    <property type="entry name" value="WH-like_DNA-bd_sf"/>
</dbReference>
<dbReference type="SUPFAM" id="SSF46785">
    <property type="entry name" value="Winged helix' DNA-binding domain"/>
    <property type="match status" value="1"/>
</dbReference>
<dbReference type="InterPro" id="IPR038723">
    <property type="entry name" value="ArnR1-like_HTH"/>
</dbReference>
<feature type="coiled-coil region" evidence="1">
    <location>
        <begin position="77"/>
        <end position="107"/>
    </location>
</feature>
<evidence type="ECO:0000256" key="1">
    <source>
        <dbReference type="SAM" id="Coils"/>
    </source>
</evidence>
<reference evidence="4 5" key="1">
    <citation type="submission" date="2019-10" db="EMBL/GenBank/DDBJ databases">
        <title>Genome Sequences from Six Type Strain Members of the Archaeal Family Sulfolobaceae: Acidianus ambivalens, Acidianus infernus, Metallosphaera prunae, Stygiolobus azoricus, Sulfolobus metallicus, and Sulfurisphaera ohwakuensis.</title>
        <authorList>
            <person name="Counts J.A."/>
            <person name="Kelly R.M."/>
        </authorList>
    </citation>
    <scope>NUCLEOTIDE SEQUENCE [LARGE SCALE GENOMIC DNA]</scope>
    <source>
        <strain evidence="4 5">TA-1</strain>
    </source>
</reference>
<dbReference type="Pfam" id="PF14947">
    <property type="entry name" value="HTH_45"/>
    <property type="match status" value="1"/>
</dbReference>
<dbReference type="OrthoDB" id="34509at2157"/>
<feature type="domain" description="ArnR1-like winged helix-turn-helix" evidence="2">
    <location>
        <begin position="6"/>
        <end position="83"/>
    </location>
</feature>
<dbReference type="RefSeq" id="WP_156013974.1">
    <property type="nucleotide sequence ID" value="NZ_CP045484.1"/>
</dbReference>
<evidence type="ECO:0000313" key="5">
    <source>
        <dbReference type="Proteomes" id="UP000427373"/>
    </source>
</evidence>
<evidence type="ECO:0000313" key="6">
    <source>
        <dbReference type="Proteomes" id="UP000582213"/>
    </source>
</evidence>
<dbReference type="AlphaFoldDB" id="A0A650CF87"/>
<protein>
    <submittedName>
        <fullName evidence="4">DUF4364 family protein</fullName>
    </submittedName>
    <submittedName>
        <fullName evidence="3">Putative transcriptional regulator</fullName>
    </submittedName>
</protein>
<evidence type="ECO:0000313" key="4">
    <source>
        <dbReference type="EMBL" id="QGR16416.1"/>
    </source>
</evidence>
<sequence>MSKRLKRTSLEIMYSILSACNNNSTKTRIMYNAGINLIELTKYLELLEKEGYIKKVQSGKRVTYSLTEKGRDALVRLEKYIKIVKELEEAKKDVIDLIKIVKKKKEAKT</sequence>
<dbReference type="Gene3D" id="1.10.10.10">
    <property type="entry name" value="Winged helix-like DNA-binding domain superfamily/Winged helix DNA-binding domain"/>
    <property type="match status" value="1"/>
</dbReference>
<reference evidence="3 6" key="2">
    <citation type="submission" date="2020-08" db="EMBL/GenBank/DDBJ databases">
        <title>Genomic Encyclopedia of Type Strains, Phase IV (KMG-IV): sequencing the most valuable type-strain genomes for metagenomic binning, comparative biology and taxonomic classification.</title>
        <authorList>
            <person name="Goeker M."/>
        </authorList>
    </citation>
    <scope>NUCLEOTIDE SEQUENCE [LARGE SCALE GENOMIC DNA]</scope>
    <source>
        <strain evidence="3 6">DSM 12421</strain>
    </source>
</reference>
<keyword evidence="1" id="KW-0175">Coiled coil</keyword>
<organism evidence="4 5">
    <name type="scientific">Sulfurisphaera ohwakuensis</name>
    <dbReference type="NCBI Taxonomy" id="69656"/>
    <lineage>
        <taxon>Archaea</taxon>
        <taxon>Thermoproteota</taxon>
        <taxon>Thermoprotei</taxon>
        <taxon>Sulfolobales</taxon>
        <taxon>Sulfolobaceae</taxon>
        <taxon>Sulfurisphaera</taxon>
    </lineage>
</organism>
<dbReference type="GeneID" id="42800333"/>
<keyword evidence="5" id="KW-1185">Reference proteome</keyword>
<accession>A0A650CF87</accession>
<dbReference type="EMBL" id="CP045484">
    <property type="protein sequence ID" value="QGR16416.1"/>
    <property type="molecule type" value="Genomic_DNA"/>
</dbReference>
<dbReference type="Proteomes" id="UP000582213">
    <property type="component" value="Unassembled WGS sequence"/>
</dbReference>
<evidence type="ECO:0000313" key="3">
    <source>
        <dbReference type="EMBL" id="MBB5254747.1"/>
    </source>
</evidence>
<name>A0A650CF87_SULOH</name>
<dbReference type="Proteomes" id="UP000427373">
    <property type="component" value="Chromosome"/>
</dbReference>
<dbReference type="EMBL" id="JACHFY010000023">
    <property type="protein sequence ID" value="MBB5254747.1"/>
    <property type="molecule type" value="Genomic_DNA"/>
</dbReference>